<dbReference type="InterPro" id="IPR029058">
    <property type="entry name" value="AB_hydrolase_fold"/>
</dbReference>
<dbReference type="EMBL" id="JAMGBC010000001">
    <property type="protein sequence ID" value="MCL6678337.1"/>
    <property type="molecule type" value="Genomic_DNA"/>
</dbReference>
<gene>
    <name evidence="1" type="ORF">LZ519_03260</name>
</gene>
<protein>
    <submittedName>
        <fullName evidence="1">Alpha/beta hydrolase</fullName>
    </submittedName>
</protein>
<dbReference type="PANTHER" id="PTHR36837">
    <property type="entry name" value="POLY(3-HYDROXYALKANOATE) POLYMERASE SUBUNIT PHAC"/>
    <property type="match status" value="1"/>
</dbReference>
<dbReference type="GO" id="GO:0016787">
    <property type="term" value="F:hydrolase activity"/>
    <property type="evidence" value="ECO:0007669"/>
    <property type="project" value="UniProtKB-KW"/>
</dbReference>
<evidence type="ECO:0000313" key="1">
    <source>
        <dbReference type="EMBL" id="MCL6678337.1"/>
    </source>
</evidence>
<dbReference type="RefSeq" id="WP_249867297.1">
    <property type="nucleotide sequence ID" value="NZ_JAMGBC010000001.1"/>
</dbReference>
<dbReference type="Gene3D" id="3.40.50.1820">
    <property type="entry name" value="alpha/beta hydrolase"/>
    <property type="match status" value="1"/>
</dbReference>
<keyword evidence="2" id="KW-1185">Reference proteome</keyword>
<accession>A0ABT0RDI7</accession>
<reference evidence="1" key="1">
    <citation type="submission" date="2022-05" db="EMBL/GenBank/DDBJ databases">
        <authorList>
            <person name="Jo J.-H."/>
            <person name="Im W.-T."/>
        </authorList>
    </citation>
    <scope>NUCLEOTIDE SEQUENCE</scope>
    <source>
        <strain evidence="1">RG327</strain>
    </source>
</reference>
<organism evidence="1 2">
    <name type="scientific">Sphingomonas anseongensis</name>
    <dbReference type="NCBI Taxonomy" id="2908207"/>
    <lineage>
        <taxon>Bacteria</taxon>
        <taxon>Pseudomonadati</taxon>
        <taxon>Pseudomonadota</taxon>
        <taxon>Alphaproteobacteria</taxon>
        <taxon>Sphingomonadales</taxon>
        <taxon>Sphingomonadaceae</taxon>
        <taxon>Sphingomonas</taxon>
    </lineage>
</organism>
<proteinExistence type="predicted"/>
<comment type="caution">
    <text evidence="1">The sequence shown here is derived from an EMBL/GenBank/DDBJ whole genome shotgun (WGS) entry which is preliminary data.</text>
</comment>
<dbReference type="PANTHER" id="PTHR36837:SF4">
    <property type="entry name" value="BLR0908 PROTEIN"/>
    <property type="match status" value="1"/>
</dbReference>
<name>A0ABT0RDI7_9SPHN</name>
<keyword evidence="1" id="KW-0378">Hydrolase</keyword>
<evidence type="ECO:0000313" key="2">
    <source>
        <dbReference type="Proteomes" id="UP001165343"/>
    </source>
</evidence>
<dbReference type="InterPro" id="IPR051321">
    <property type="entry name" value="PHA/PHB_synthase"/>
</dbReference>
<dbReference type="SUPFAM" id="SSF53474">
    <property type="entry name" value="alpha/beta-Hydrolases"/>
    <property type="match status" value="1"/>
</dbReference>
<dbReference type="Proteomes" id="UP001165343">
    <property type="component" value="Unassembled WGS sequence"/>
</dbReference>
<sequence>MPLFLELVRMVSQDNPELAGKALDGLAKYEQAPRLLKRDPRPAVATAGAVTLRDYGGSGRPLVLVPSLINPPSILDLDEHVSLAGALSTMGRRVLLVDWGEAARRPGMSVSNHVEKSLTTLIGELGEPPALLGYCLGGTMAIAAANLVAVERVVTLAAPWRFGGYPLEAREPLQQLWESAKPPAQQLHVLPMEVLQSAFWSLDPKRTVTKFARFAELPPDGEEAQRFVALEDWANEGEPLPYPAARELMEDLFGSDLPGRNQWRVAGKAMSDRLTCPLLNITASNDRITPAATAPAGRAIPIDSGHVGMIVGSARAKLHEALADFLGK</sequence>